<dbReference type="PANTHER" id="PTHR45626:SF17">
    <property type="entry name" value="HELICASE-LIKE TRANSCRIPTION FACTOR"/>
    <property type="match status" value="1"/>
</dbReference>
<dbReference type="InterPro" id="IPR009060">
    <property type="entry name" value="UBA-like_sf"/>
</dbReference>
<dbReference type="Pfam" id="PF13639">
    <property type="entry name" value="zf-RING_2"/>
    <property type="match status" value="1"/>
</dbReference>
<evidence type="ECO:0000259" key="13">
    <source>
        <dbReference type="PROSITE" id="PS50089"/>
    </source>
</evidence>
<dbReference type="SMART" id="SM00490">
    <property type="entry name" value="HELICc"/>
    <property type="match status" value="1"/>
</dbReference>
<accession>A0A7S4N5R6</accession>
<dbReference type="GO" id="GO:0004386">
    <property type="term" value="F:helicase activity"/>
    <property type="evidence" value="ECO:0007669"/>
    <property type="project" value="UniProtKB-KW"/>
</dbReference>
<dbReference type="EMBL" id="HBKN01008230">
    <property type="protein sequence ID" value="CAE2267789.1"/>
    <property type="molecule type" value="Transcribed_RNA"/>
</dbReference>
<keyword evidence="8" id="KW-0067">ATP-binding</keyword>
<gene>
    <name evidence="16" type="ORF">GTHE00462_LOCUS6476</name>
</gene>
<comment type="subcellular location">
    <subcellularLocation>
        <location evidence="1">Plastid</location>
        <location evidence="1">Chloroplast</location>
    </subcellularLocation>
</comment>
<feature type="domain" description="RING-type" evidence="13">
    <location>
        <begin position="900"/>
        <end position="945"/>
    </location>
</feature>
<keyword evidence="6" id="KW-0347">Helicase</keyword>
<feature type="region of interest" description="Disordered" evidence="10">
    <location>
        <begin position="57"/>
        <end position="92"/>
    </location>
</feature>
<keyword evidence="3" id="KW-0547">Nucleotide-binding</keyword>
<dbReference type="Pfam" id="PF22562">
    <property type="entry name" value="UBA_7"/>
    <property type="match status" value="1"/>
</dbReference>
<organism evidence="16">
    <name type="scientific">Guillardia theta</name>
    <name type="common">Cryptophyte</name>
    <name type="synonym">Cryptomonas phi</name>
    <dbReference type="NCBI Taxonomy" id="55529"/>
    <lineage>
        <taxon>Eukaryota</taxon>
        <taxon>Cryptophyceae</taxon>
        <taxon>Pyrenomonadales</taxon>
        <taxon>Geminigeraceae</taxon>
        <taxon>Guillardia</taxon>
    </lineage>
</organism>
<dbReference type="InterPro" id="IPR001841">
    <property type="entry name" value="Znf_RING"/>
</dbReference>
<evidence type="ECO:0000256" key="9">
    <source>
        <dbReference type="PROSITE-ProRule" id="PRU00175"/>
    </source>
</evidence>
<evidence type="ECO:0000256" key="8">
    <source>
        <dbReference type="ARBA" id="ARBA00022840"/>
    </source>
</evidence>
<dbReference type="InterPro" id="IPR014001">
    <property type="entry name" value="Helicase_ATP-bd"/>
</dbReference>
<dbReference type="Gene3D" id="1.10.8.10">
    <property type="entry name" value="DNA helicase RuvA subunit, C-terminal domain"/>
    <property type="match status" value="1"/>
</dbReference>
<dbReference type="Pfam" id="PF00271">
    <property type="entry name" value="Helicase_C"/>
    <property type="match status" value="1"/>
</dbReference>
<evidence type="ECO:0000313" key="16">
    <source>
        <dbReference type="EMBL" id="CAE2267789.1"/>
    </source>
</evidence>
<evidence type="ECO:0000256" key="4">
    <source>
        <dbReference type="ARBA" id="ARBA00022771"/>
    </source>
</evidence>
<feature type="region of interest" description="Disordered" evidence="10">
    <location>
        <begin position="962"/>
        <end position="997"/>
    </location>
</feature>
<dbReference type="PROSITE" id="PS51192">
    <property type="entry name" value="HELICASE_ATP_BIND_1"/>
    <property type="match status" value="1"/>
</dbReference>
<evidence type="ECO:0000256" key="2">
    <source>
        <dbReference type="ARBA" id="ARBA00022723"/>
    </source>
</evidence>
<dbReference type="CDD" id="cd14291">
    <property type="entry name" value="UBA1_NUB1_like"/>
    <property type="match status" value="1"/>
</dbReference>
<evidence type="ECO:0000259" key="14">
    <source>
        <dbReference type="PROSITE" id="PS51192"/>
    </source>
</evidence>
<feature type="domain" description="UBA" evidence="12">
    <location>
        <begin position="90"/>
        <end position="132"/>
    </location>
</feature>
<dbReference type="Gene3D" id="3.30.40.10">
    <property type="entry name" value="Zinc/RING finger domain, C3HC4 (zinc finger)"/>
    <property type="match status" value="1"/>
</dbReference>
<evidence type="ECO:0000256" key="1">
    <source>
        <dbReference type="ARBA" id="ARBA00004229"/>
    </source>
</evidence>
<protein>
    <submittedName>
        <fullName evidence="16">Uncharacterized protein</fullName>
    </submittedName>
</protein>
<feature type="signal peptide" evidence="11">
    <location>
        <begin position="1"/>
        <end position="30"/>
    </location>
</feature>
<dbReference type="SUPFAM" id="SSF57850">
    <property type="entry name" value="RING/U-box"/>
    <property type="match status" value="1"/>
</dbReference>
<dbReference type="GO" id="GO:0006281">
    <property type="term" value="P:DNA repair"/>
    <property type="evidence" value="ECO:0007669"/>
    <property type="project" value="TreeGrafter"/>
</dbReference>
<dbReference type="GO" id="GO:0009507">
    <property type="term" value="C:chloroplast"/>
    <property type="evidence" value="ECO:0007669"/>
    <property type="project" value="UniProtKB-SubCell"/>
</dbReference>
<evidence type="ECO:0000256" key="7">
    <source>
        <dbReference type="ARBA" id="ARBA00022833"/>
    </source>
</evidence>
<feature type="domain" description="Helicase ATP-binding" evidence="14">
    <location>
        <begin position="528"/>
        <end position="733"/>
    </location>
</feature>
<dbReference type="InterPro" id="IPR038718">
    <property type="entry name" value="SNF2-like_sf"/>
</dbReference>
<dbReference type="GO" id="GO:0008270">
    <property type="term" value="F:zinc ion binding"/>
    <property type="evidence" value="ECO:0007669"/>
    <property type="project" value="UniProtKB-KW"/>
</dbReference>
<evidence type="ECO:0000259" key="12">
    <source>
        <dbReference type="PROSITE" id="PS50030"/>
    </source>
</evidence>
<dbReference type="PROSITE" id="PS50030">
    <property type="entry name" value="UBA"/>
    <property type="match status" value="1"/>
</dbReference>
<dbReference type="SMART" id="SM00184">
    <property type="entry name" value="RING"/>
    <property type="match status" value="1"/>
</dbReference>
<dbReference type="Gene3D" id="3.40.50.300">
    <property type="entry name" value="P-loop containing nucleotide triphosphate hydrolases"/>
    <property type="match status" value="1"/>
</dbReference>
<dbReference type="InterPro" id="IPR050628">
    <property type="entry name" value="SNF2_RAD54_helicase_TF"/>
</dbReference>
<dbReference type="SMART" id="SM00487">
    <property type="entry name" value="DEXDc"/>
    <property type="match status" value="1"/>
</dbReference>
<keyword evidence="4 9" id="KW-0863">Zinc-finger</keyword>
<feature type="domain" description="Helicase C-terminal" evidence="15">
    <location>
        <begin position="1001"/>
        <end position="1159"/>
    </location>
</feature>
<dbReference type="SUPFAM" id="SSF52540">
    <property type="entry name" value="P-loop containing nucleoside triphosphate hydrolases"/>
    <property type="match status" value="2"/>
</dbReference>
<evidence type="ECO:0000256" key="11">
    <source>
        <dbReference type="SAM" id="SignalP"/>
    </source>
</evidence>
<dbReference type="PROSITE" id="PS50089">
    <property type="entry name" value="ZF_RING_2"/>
    <property type="match status" value="1"/>
</dbReference>
<dbReference type="InterPro" id="IPR013083">
    <property type="entry name" value="Znf_RING/FYVE/PHD"/>
</dbReference>
<dbReference type="PANTHER" id="PTHR45626">
    <property type="entry name" value="TRANSCRIPTION TERMINATION FACTOR 2-RELATED"/>
    <property type="match status" value="1"/>
</dbReference>
<dbReference type="PROSITE" id="PS51194">
    <property type="entry name" value="HELICASE_CTER"/>
    <property type="match status" value="1"/>
</dbReference>
<dbReference type="InterPro" id="IPR027417">
    <property type="entry name" value="P-loop_NTPase"/>
</dbReference>
<dbReference type="GO" id="GO:0005524">
    <property type="term" value="F:ATP binding"/>
    <property type="evidence" value="ECO:0007669"/>
    <property type="project" value="UniProtKB-KW"/>
</dbReference>
<keyword evidence="7" id="KW-0862">Zinc</keyword>
<keyword evidence="11" id="KW-0732">Signal</keyword>
<dbReference type="AlphaFoldDB" id="A0A7S4N5R6"/>
<feature type="chain" id="PRO_5031018578" evidence="11">
    <location>
        <begin position="31"/>
        <end position="1172"/>
    </location>
</feature>
<dbReference type="CDD" id="cd18793">
    <property type="entry name" value="SF2_C_SNF"/>
    <property type="match status" value="1"/>
</dbReference>
<dbReference type="SUPFAM" id="SSF46934">
    <property type="entry name" value="UBA-like"/>
    <property type="match status" value="1"/>
</dbReference>
<sequence length="1172" mass="133208">MTRAWMSPDQMITKMLKIVILLLLCPPLQSRVQQAVGGSSSTFSRICQLRSRIHPCRGGSDWQSDNEESSSGGGNDWQSDNEESSSGAMSNDLERKVTRLMEMGASRSTAKRAVAQDPQGDVEDAVRWIISNLDQGNQSVTEQVPSHAVGRANDLFSVCSNLDDDAKDTAKIAFPAVRNPWKESRTSSELLGSSVAAPDCFHRQPSLRVDLAASPFTCGLHRRVERRRSSNREPQKRTSTLIARMNATCVFTKSMRDVNVHWGFEVDIDILKNVCQIYETYQLVGFVDGPVARFLCKFIPSVSWRKRCWARVYLQKILQENESLQGEDRNDEKERKEVWHCDVRLSGGSNVRERAIKALRRSGLPFTIVNATQEIFDNPIVINRTAGTVQNSQESLEGIIDDLQNVTSSLDLSLVRMETLRTLGLRTTLYDYQLRGINWMLSRECRQDGEGGENATLSTCTNASLNKEDCYLIDSDGNRNNLHSQLKPDNVSNRSSTNEFVYSALWKKVTGYGGISHYESVIAKVRRTSRPEPIFGGILADDMGLGKTIQVLSLILSNDPDRALRADKAESGCKRAKTLIVCPVSVLTSWDSQIERHIEDGKMTKMILHSKYLQRNCNVSSRSLSDYDVVLTSYETLRNLYQRWLFNRNATHAKKDGRRSSKQDIIGNQNIDIFDMRWWRVILDEAHWIKNRKTRSHRACLQLTAINRWCLTATPLQNDVDDIQSLLQFLRVEPLDKYSTWLTYVKKLLKTQGSLGITRLRVVMQAFCLRRSKALLASSLPPLSIQTHTVRLHGHHLHMYNLLFESASSVFFALDEHGGTAVMRRYSSVLECILRLRQTCCSSRGVSQQRMERARYVLSYMERKKAQQAGDEENATKLLTREEADKMLEKLSGKEETMECVVCLDDLDEETKRVIRSCCHCFCEDCVMKLLELSSGGDAVCPLCRGKFSKGDVFSVEQTREAQQNLARNASDEDEDGERQTDRVQAEEEEREEEEQRLHPKIHALLLDVQEALQADKTVKSVVFSNFLSCLDETESALIAAGIPVFRIDGKTSIVQRRRLIQDFDSYPQGALLLLSTKVGGVGLSLTMASRAYMMEPWWNAAVDEQAMHRLHRIGQTRPVTIIRYMCQGTIEQKIMEMQEKKDWLGKAAMMRMAADELLEMRLRLFRTLFLR</sequence>
<dbReference type="InterPro" id="IPR049730">
    <property type="entry name" value="SNF2/RAD54-like_C"/>
</dbReference>
<evidence type="ECO:0000259" key="15">
    <source>
        <dbReference type="PROSITE" id="PS51194"/>
    </source>
</evidence>
<dbReference type="InterPro" id="IPR001650">
    <property type="entry name" value="Helicase_C-like"/>
</dbReference>
<dbReference type="Pfam" id="PF00176">
    <property type="entry name" value="SNF2-rel_dom"/>
    <property type="match status" value="1"/>
</dbReference>
<dbReference type="InterPro" id="IPR015940">
    <property type="entry name" value="UBA"/>
</dbReference>
<dbReference type="InterPro" id="IPR000330">
    <property type="entry name" value="SNF2_N"/>
</dbReference>
<name>A0A7S4N5R6_GUITH</name>
<proteinExistence type="predicted"/>
<reference evidence="16" key="1">
    <citation type="submission" date="2021-01" db="EMBL/GenBank/DDBJ databases">
        <authorList>
            <person name="Corre E."/>
            <person name="Pelletier E."/>
            <person name="Niang G."/>
            <person name="Scheremetjew M."/>
            <person name="Finn R."/>
            <person name="Kale V."/>
            <person name="Holt S."/>
            <person name="Cochrane G."/>
            <person name="Meng A."/>
            <person name="Brown T."/>
            <person name="Cohen L."/>
        </authorList>
    </citation>
    <scope>NUCLEOTIDE SEQUENCE</scope>
    <source>
        <strain evidence="16">CCMP 2712</strain>
    </source>
</reference>
<dbReference type="CDD" id="cd18008">
    <property type="entry name" value="DEXDc_SHPRH-like"/>
    <property type="match status" value="1"/>
</dbReference>
<dbReference type="Gene3D" id="3.40.50.10810">
    <property type="entry name" value="Tandem AAA-ATPase domain"/>
    <property type="match status" value="1"/>
</dbReference>
<evidence type="ECO:0000256" key="6">
    <source>
        <dbReference type="ARBA" id="ARBA00022806"/>
    </source>
</evidence>
<dbReference type="GO" id="GO:0008094">
    <property type="term" value="F:ATP-dependent activity, acting on DNA"/>
    <property type="evidence" value="ECO:0007669"/>
    <property type="project" value="TreeGrafter"/>
</dbReference>
<evidence type="ECO:0000256" key="3">
    <source>
        <dbReference type="ARBA" id="ARBA00022741"/>
    </source>
</evidence>
<dbReference type="GO" id="GO:0016787">
    <property type="term" value="F:hydrolase activity"/>
    <property type="evidence" value="ECO:0007669"/>
    <property type="project" value="UniProtKB-KW"/>
</dbReference>
<dbReference type="GO" id="GO:0005634">
    <property type="term" value="C:nucleus"/>
    <property type="evidence" value="ECO:0007669"/>
    <property type="project" value="TreeGrafter"/>
</dbReference>
<keyword evidence="5" id="KW-0378">Hydrolase</keyword>
<evidence type="ECO:0000256" key="10">
    <source>
        <dbReference type="SAM" id="MobiDB-lite"/>
    </source>
</evidence>
<dbReference type="InterPro" id="IPR017907">
    <property type="entry name" value="Znf_RING_CS"/>
</dbReference>
<evidence type="ECO:0000256" key="5">
    <source>
        <dbReference type="ARBA" id="ARBA00022801"/>
    </source>
</evidence>
<dbReference type="PROSITE" id="PS00518">
    <property type="entry name" value="ZF_RING_1"/>
    <property type="match status" value="1"/>
</dbReference>
<keyword evidence="2" id="KW-0479">Metal-binding</keyword>